<dbReference type="RefSeq" id="WP_338093359.1">
    <property type="nucleotide sequence ID" value="NZ_JAWDKA010000001.1"/>
</dbReference>
<keyword evidence="2" id="KW-1185">Reference proteome</keyword>
<gene>
    <name evidence="1" type="ORF">McpAg1_01440</name>
</gene>
<proteinExistence type="predicted"/>
<sequence>MKKVFVALLLLCICMMSAAGCVYPQQQSEVIEKIVYVYQTPEPTPVPTVSRVADLELAEIDYWDYPVGDSMTCYVYKVNIYNPSHVTARNIDVYCYMYLEGRDVILDSSTYHIDYLNPGYLQEITFKLEGGKGVKYDFEYRWFWD</sequence>
<accession>A0AAE4M9X7</accession>
<name>A0AAE4M9X7_9EURY</name>
<evidence type="ECO:0000313" key="2">
    <source>
        <dbReference type="Proteomes" id="UP001273136"/>
    </source>
</evidence>
<protein>
    <submittedName>
        <fullName evidence="1">Uncharacterized protein</fullName>
    </submittedName>
</protein>
<dbReference type="PROSITE" id="PS51257">
    <property type="entry name" value="PROKAR_LIPOPROTEIN"/>
    <property type="match status" value="1"/>
</dbReference>
<dbReference type="AlphaFoldDB" id="A0AAE4M9X7"/>
<comment type="caution">
    <text evidence="1">The sequence shown here is derived from an EMBL/GenBank/DDBJ whole genome shotgun (WGS) entry which is preliminary data.</text>
</comment>
<dbReference type="Proteomes" id="UP001273136">
    <property type="component" value="Unassembled WGS sequence"/>
</dbReference>
<dbReference type="EMBL" id="JAWDKA010000001">
    <property type="protein sequence ID" value="MDV0440965.1"/>
    <property type="molecule type" value="Genomic_DNA"/>
</dbReference>
<reference evidence="1" key="1">
    <citation type="submission" date="2023-06" db="EMBL/GenBank/DDBJ databases">
        <title>Genome sequence of Methancorpusculaceae sp. Ag1.</title>
        <authorList>
            <person name="Protasov E."/>
            <person name="Platt K."/>
            <person name="Poehlein A."/>
            <person name="Daniel R."/>
            <person name="Brune A."/>
        </authorList>
    </citation>
    <scope>NUCLEOTIDE SEQUENCE</scope>
    <source>
        <strain evidence="1">Ag1</strain>
    </source>
</reference>
<evidence type="ECO:0000313" key="1">
    <source>
        <dbReference type="EMBL" id="MDV0440965.1"/>
    </source>
</evidence>
<organism evidence="1 2">
    <name type="scientific">Methanorbis furvi</name>
    <dbReference type="NCBI Taxonomy" id="3028299"/>
    <lineage>
        <taxon>Archaea</taxon>
        <taxon>Methanobacteriati</taxon>
        <taxon>Methanobacteriota</taxon>
        <taxon>Stenosarchaea group</taxon>
        <taxon>Methanomicrobia</taxon>
        <taxon>Methanomicrobiales</taxon>
        <taxon>Methanocorpusculaceae</taxon>
        <taxon>Methanorbis</taxon>
    </lineage>
</organism>